<evidence type="ECO:0000256" key="1">
    <source>
        <dbReference type="SAM" id="MobiDB-lite"/>
    </source>
</evidence>
<feature type="region of interest" description="Disordered" evidence="1">
    <location>
        <begin position="52"/>
        <end position="79"/>
    </location>
</feature>
<gene>
    <name evidence="3" type="ORF">E5676_scaffold46G001670</name>
</gene>
<evidence type="ECO:0000313" key="3">
    <source>
        <dbReference type="EMBL" id="TYK03064.1"/>
    </source>
</evidence>
<reference evidence="3 4" key="1">
    <citation type="submission" date="2019-08" db="EMBL/GenBank/DDBJ databases">
        <title>Draft genome sequences of two oriental melons (Cucumis melo L. var makuwa).</title>
        <authorList>
            <person name="Kwon S.-Y."/>
        </authorList>
    </citation>
    <scope>NUCLEOTIDE SEQUENCE [LARGE SCALE GENOMIC DNA]</scope>
    <source>
        <strain evidence="4">cv. Chang Bougi</strain>
        <tissue evidence="3">Leaf</tissue>
    </source>
</reference>
<dbReference type="AlphaFoldDB" id="A0A5D3BV67"/>
<sequence>MPSGHSLSVHPPRPKLPASRPDAVPVHIPGFTTAAHEEQTVVSRNEDRCASFNQADTPSKDIPPPTQHARRNVTTKTDRKKIPANIPSVPIDGISFHHEESVQRWKFMAGHIKGFKFLISHTLINGFIGSTVDIDCSPSCPTTEVLATVLSSGTLSTWLVNGIPAAALSIKYAILHKIGIANWFPSSYASCISAALGTLLYQICNDDKVDTGSFIYNQLLRHVGSFGMVVLQLLHLNGAVLTAIGATGPEPKTIGLSYKLFQGSHMPDIDHDVHPTRGPRIFDTTDCDESAGGFYVDHELAVRNVNSLIAESHALTNSITSIRG</sequence>
<feature type="domain" description="Putative plant transposon protein" evidence="2">
    <location>
        <begin position="111"/>
        <end position="224"/>
    </location>
</feature>
<comment type="caution">
    <text evidence="3">The sequence shown here is derived from an EMBL/GenBank/DDBJ whole genome shotgun (WGS) entry which is preliminary data.</text>
</comment>
<dbReference type="EMBL" id="SSTD01015300">
    <property type="protein sequence ID" value="TYK03064.1"/>
    <property type="molecule type" value="Genomic_DNA"/>
</dbReference>
<organism evidence="3 4">
    <name type="scientific">Cucumis melo var. makuwa</name>
    <name type="common">Oriental melon</name>
    <dbReference type="NCBI Taxonomy" id="1194695"/>
    <lineage>
        <taxon>Eukaryota</taxon>
        <taxon>Viridiplantae</taxon>
        <taxon>Streptophyta</taxon>
        <taxon>Embryophyta</taxon>
        <taxon>Tracheophyta</taxon>
        <taxon>Spermatophyta</taxon>
        <taxon>Magnoliopsida</taxon>
        <taxon>eudicotyledons</taxon>
        <taxon>Gunneridae</taxon>
        <taxon>Pentapetalae</taxon>
        <taxon>rosids</taxon>
        <taxon>fabids</taxon>
        <taxon>Cucurbitales</taxon>
        <taxon>Cucurbitaceae</taxon>
        <taxon>Benincaseae</taxon>
        <taxon>Cucumis</taxon>
    </lineage>
</organism>
<protein>
    <recommendedName>
        <fullName evidence="2">Putative plant transposon protein domain-containing protein</fullName>
    </recommendedName>
</protein>
<dbReference type="Proteomes" id="UP000321947">
    <property type="component" value="Unassembled WGS sequence"/>
</dbReference>
<feature type="region of interest" description="Disordered" evidence="1">
    <location>
        <begin position="1"/>
        <end position="24"/>
    </location>
</feature>
<accession>A0A5D3BV67</accession>
<proteinExistence type="predicted"/>
<name>A0A5D3BV67_CUCMM</name>
<dbReference type="Pfam" id="PF20167">
    <property type="entry name" value="Transposase_32"/>
    <property type="match status" value="1"/>
</dbReference>
<dbReference type="InterPro" id="IPR046796">
    <property type="entry name" value="Transposase_32_dom"/>
</dbReference>
<evidence type="ECO:0000259" key="2">
    <source>
        <dbReference type="Pfam" id="PF20167"/>
    </source>
</evidence>
<evidence type="ECO:0000313" key="4">
    <source>
        <dbReference type="Proteomes" id="UP000321947"/>
    </source>
</evidence>